<dbReference type="PANTHER" id="PTHR30408">
    <property type="entry name" value="TYPE-1 RESTRICTION ENZYME ECOKI SPECIFICITY PROTEIN"/>
    <property type="match status" value="1"/>
</dbReference>
<evidence type="ECO:0000256" key="3">
    <source>
        <dbReference type="ARBA" id="ARBA00023125"/>
    </source>
</evidence>
<proteinExistence type="inferred from homology"/>
<dbReference type="InterPro" id="IPR000055">
    <property type="entry name" value="Restrct_endonuc_typeI_TRD"/>
</dbReference>
<dbReference type="CDD" id="cd17260">
    <property type="entry name" value="RMtype1_S_EcoEI-TRD1-CR1_like"/>
    <property type="match status" value="1"/>
</dbReference>
<organism evidence="5 6">
    <name type="scientific">Pelomonas aquatica</name>
    <dbReference type="NCBI Taxonomy" id="431058"/>
    <lineage>
        <taxon>Bacteria</taxon>
        <taxon>Pseudomonadati</taxon>
        <taxon>Pseudomonadota</taxon>
        <taxon>Betaproteobacteria</taxon>
        <taxon>Burkholderiales</taxon>
        <taxon>Sphaerotilaceae</taxon>
        <taxon>Roseateles</taxon>
    </lineage>
</organism>
<keyword evidence="5" id="KW-0378">Hydrolase</keyword>
<evidence type="ECO:0000259" key="4">
    <source>
        <dbReference type="Pfam" id="PF01420"/>
    </source>
</evidence>
<dbReference type="PANTHER" id="PTHR30408:SF12">
    <property type="entry name" value="TYPE I RESTRICTION ENZYME MJAVIII SPECIFICITY SUBUNIT"/>
    <property type="match status" value="1"/>
</dbReference>
<comment type="similarity">
    <text evidence="1">Belongs to the type-I restriction system S methylase family.</text>
</comment>
<keyword evidence="3" id="KW-0238">DNA-binding</keyword>
<comment type="caution">
    <text evidence="5">The sequence shown here is derived from an EMBL/GenBank/DDBJ whole genome shotgun (WGS) entry which is preliminary data.</text>
</comment>
<dbReference type="InterPro" id="IPR044946">
    <property type="entry name" value="Restrct_endonuc_typeI_TRD_sf"/>
</dbReference>
<dbReference type="EMBL" id="JAVDXQ010000006">
    <property type="protein sequence ID" value="MDR7299021.1"/>
    <property type="molecule type" value="Genomic_DNA"/>
</dbReference>
<dbReference type="SUPFAM" id="SSF116734">
    <property type="entry name" value="DNA methylase specificity domain"/>
    <property type="match status" value="2"/>
</dbReference>
<dbReference type="InterPro" id="IPR052021">
    <property type="entry name" value="Type-I_RS_S_subunit"/>
</dbReference>
<name>A0ABU1ZEG5_9BURK</name>
<evidence type="ECO:0000313" key="5">
    <source>
        <dbReference type="EMBL" id="MDR7299021.1"/>
    </source>
</evidence>
<evidence type="ECO:0000256" key="2">
    <source>
        <dbReference type="ARBA" id="ARBA00022747"/>
    </source>
</evidence>
<dbReference type="Pfam" id="PF01420">
    <property type="entry name" value="Methylase_S"/>
    <property type="match status" value="1"/>
</dbReference>
<sequence length="394" mass="43461">MKHRVVRLGQVVDINPSTKATDSADELVAFLAMADISEEGRVASVQQRPLAEVQKGYTAFQAGDVLLAKITPCFENGKAAFVEHLPTRVGFGSTEFHVLRPTKEIDPKFLFHLVWNANFRRLGASRMTGSAGQKRVPVAFLADYEFSLPPLHEQRHIATILDKVDGLRRKRQEAIRLADEFLRAAYLDLAERHPAAVPVETLLAGVPNAARTGPFGSQLLVSEFTESGIPVLGIDNVVSNAFTWAAPRFISAEKYAVLERYTVRPGDVMVTIMGTTGRVAIAPDDLPTCISTKHLCTLTLDQKKMLPTYLWACLRWDPEVKAQTRREAKGAIMEGWNMGIVKGLLVNAPPMHVQLKFEEIASRIKRMSSAQVLAAKGTDELMTSLSAKYLEPTA</sequence>
<evidence type="ECO:0000313" key="6">
    <source>
        <dbReference type="Proteomes" id="UP001180536"/>
    </source>
</evidence>
<gene>
    <name evidence="5" type="ORF">J2X16_004389</name>
</gene>
<dbReference type="RefSeq" id="WP_310348391.1">
    <property type="nucleotide sequence ID" value="NZ_JAVDXQ010000006.1"/>
</dbReference>
<accession>A0ABU1ZEG5</accession>
<evidence type="ECO:0000256" key="1">
    <source>
        <dbReference type="ARBA" id="ARBA00010923"/>
    </source>
</evidence>
<protein>
    <submittedName>
        <fullName evidence="5">Type I restriction enzyme S subunit</fullName>
        <ecNumber evidence="5">3.1.21.3</ecNumber>
    </submittedName>
</protein>
<keyword evidence="6" id="KW-1185">Reference proteome</keyword>
<dbReference type="EC" id="3.1.21.3" evidence="5"/>
<dbReference type="GO" id="GO:0009035">
    <property type="term" value="F:type I site-specific deoxyribonuclease activity"/>
    <property type="evidence" value="ECO:0007669"/>
    <property type="project" value="UniProtKB-EC"/>
</dbReference>
<feature type="domain" description="Type I restriction modification DNA specificity" evidence="4">
    <location>
        <begin position="5"/>
        <end position="175"/>
    </location>
</feature>
<dbReference type="Proteomes" id="UP001180536">
    <property type="component" value="Unassembled WGS sequence"/>
</dbReference>
<reference evidence="5 6" key="1">
    <citation type="submission" date="2023-07" db="EMBL/GenBank/DDBJ databases">
        <title>Sorghum-associated microbial communities from plants grown in Nebraska, USA.</title>
        <authorList>
            <person name="Schachtman D."/>
        </authorList>
    </citation>
    <scope>NUCLEOTIDE SEQUENCE [LARGE SCALE GENOMIC DNA]</scope>
    <source>
        <strain evidence="5 6">BE310</strain>
    </source>
</reference>
<keyword evidence="2" id="KW-0680">Restriction system</keyword>
<dbReference type="Gene3D" id="3.90.220.20">
    <property type="entry name" value="DNA methylase specificity domains"/>
    <property type="match status" value="2"/>
</dbReference>